<reference evidence="4" key="1">
    <citation type="submission" date="2015-03" db="EMBL/GenBank/DDBJ databases">
        <authorList>
            <consortium name="Pathogen Informatics"/>
            <person name="Murphy D."/>
        </authorList>
    </citation>
    <scope>NUCLEOTIDE SEQUENCE</scope>
    <source>
        <strain evidence="4">N09902308</strain>
    </source>
</reference>
<dbReference type="EMBL" id="CHKL01000996">
    <property type="protein sequence ID" value="COX54793.1"/>
    <property type="molecule type" value="Genomic_DNA"/>
</dbReference>
<dbReference type="Proteomes" id="UP000045842">
    <property type="component" value="Unassembled WGS sequence"/>
</dbReference>
<name>A0A655CBV1_MYCTX</name>
<protein>
    <submittedName>
        <fullName evidence="4">Uncharacterized protein</fullName>
    </submittedName>
</protein>
<organism evidence="4 5">
    <name type="scientific">Mycobacterium tuberculosis</name>
    <dbReference type="NCBI Taxonomy" id="1773"/>
    <lineage>
        <taxon>Bacteria</taxon>
        <taxon>Bacillati</taxon>
        <taxon>Actinomycetota</taxon>
        <taxon>Actinomycetes</taxon>
        <taxon>Mycobacteriales</taxon>
        <taxon>Mycobacteriaceae</taxon>
        <taxon>Mycobacterium</taxon>
        <taxon>Mycobacterium tuberculosis complex</taxon>
    </lineage>
</organism>
<dbReference type="Proteomes" id="UP000048600">
    <property type="component" value="Unassembled WGS sequence"/>
</dbReference>
<dbReference type="EMBL" id="CSBK01000868">
    <property type="protein sequence ID" value="COY02920.1"/>
    <property type="molecule type" value="Genomic_DNA"/>
</dbReference>
<evidence type="ECO:0000313" key="2">
    <source>
        <dbReference type="EMBL" id="COW48936.1"/>
    </source>
</evidence>
<evidence type="ECO:0000313" key="4">
    <source>
        <dbReference type="EMBL" id="COY02920.1"/>
    </source>
</evidence>
<accession>A0A655CBV1</accession>
<evidence type="ECO:0000313" key="1">
    <source>
        <dbReference type="EMBL" id="CFE85565.1"/>
    </source>
</evidence>
<proteinExistence type="predicted"/>
<dbReference type="EMBL" id="CSAD01000831">
    <property type="protein sequence ID" value="COW48936.1"/>
    <property type="molecule type" value="Genomic_DNA"/>
</dbReference>
<evidence type="ECO:0000313" key="6">
    <source>
        <dbReference type="Proteomes" id="UP000045842"/>
    </source>
</evidence>
<evidence type="ECO:0000313" key="8">
    <source>
        <dbReference type="Proteomes" id="UP000048600"/>
    </source>
</evidence>
<reference evidence="5 6" key="2">
    <citation type="submission" date="2015-03" db="EMBL/GenBank/DDBJ databases">
        <authorList>
            <consortium name="Pathogen Informatics"/>
        </authorList>
    </citation>
    <scope>NUCLEOTIDE SEQUENCE [LARGE SCALE GENOMIC DNA]</scope>
    <source>
        <strain evidence="2 6">G09801536</strain>
        <strain evidence="1 7">H09601792</strain>
        <strain evidence="5">N09902308</strain>
        <strain evidence="3 8">P00601463</strain>
    </source>
</reference>
<sequence>MEVEQEAVAHGLAYHRDGKDRASVQFGSPRIKATANFTDGFIGDLHGEVIRAVGYLPIQRPCG</sequence>
<evidence type="ECO:0000313" key="7">
    <source>
        <dbReference type="Proteomes" id="UP000046947"/>
    </source>
</evidence>
<evidence type="ECO:0000313" key="3">
    <source>
        <dbReference type="EMBL" id="COX54793.1"/>
    </source>
</evidence>
<dbReference type="AlphaFoldDB" id="A0A655CBV1"/>
<evidence type="ECO:0000313" key="5">
    <source>
        <dbReference type="Proteomes" id="UP000039021"/>
    </source>
</evidence>
<dbReference type="Proteomes" id="UP000039021">
    <property type="component" value="Unassembled WGS sequence"/>
</dbReference>
<dbReference type="Proteomes" id="UP000046947">
    <property type="component" value="Unassembled WGS sequence"/>
</dbReference>
<dbReference type="EMBL" id="CFOH01001447">
    <property type="protein sequence ID" value="CFE85565.1"/>
    <property type="molecule type" value="Genomic_DNA"/>
</dbReference>
<gene>
    <name evidence="2" type="ORF">ERS007679_03929</name>
    <name evidence="1" type="ORF">ERS007688_04556</name>
    <name evidence="4" type="ORF">ERS007739_02029</name>
    <name evidence="3" type="ORF">ERS007741_04522</name>
</gene>